<feature type="domain" description="3'-5' exonuclease" evidence="2">
    <location>
        <begin position="65"/>
        <end position="232"/>
    </location>
</feature>
<sequence>MRTRNRSAARARRTENGACAESTTSAARASTSDATPTGTAGGDEPGADSPAIEPTPLGAPRDGLVPVIDRIQPLLEWCERAASTPEEPIAVDAERASSYRYSAKAYLVQIRTEAAGTALIDPTAFTLPTTFVELMNSREWVLHAATQDLPSLGELGLHPATLFDTELAARLLGMPRVGLGAVVEDTVHLRLAKEHSAADWSKRPLPEPWLVYAALDVEVLVEVRDILSARLEETDKTRWAREEFAHEVAHPLPAARAEPWRKLHGLGALRTPRQLAAARAMWERRDQIAREQDLSPHRVIKDRAIVDAAKVSTASHAAFLAALPKPLHGKETWWQAARAGVNLPDAHLPSRSEPSYPPPHKLWSKKWPEVWERYLPIREAVAERAEQLHVPSENLLTPGLLRQWVWEHEAPGAAEEIRAELTGLGARDWQAEIVAPVLAAAPVASGPSDAPTAQSAE</sequence>
<dbReference type="PANTHER" id="PTHR47649:SF1">
    <property type="entry name" value="RIBONUCLEASE D"/>
    <property type="match status" value="1"/>
</dbReference>
<feature type="region of interest" description="Disordered" evidence="1">
    <location>
        <begin position="1"/>
        <end position="63"/>
    </location>
</feature>
<feature type="compositionally biased region" description="Basic residues" evidence="1">
    <location>
        <begin position="1"/>
        <end position="11"/>
    </location>
</feature>
<organism evidence="3 4">
    <name type="scientific">Brachybacterium halotolerans</name>
    <dbReference type="NCBI Taxonomy" id="2795215"/>
    <lineage>
        <taxon>Bacteria</taxon>
        <taxon>Bacillati</taxon>
        <taxon>Actinomycetota</taxon>
        <taxon>Actinomycetes</taxon>
        <taxon>Micrococcales</taxon>
        <taxon>Dermabacteraceae</taxon>
        <taxon>Brachybacterium</taxon>
    </lineage>
</organism>
<feature type="compositionally biased region" description="Low complexity" evidence="1">
    <location>
        <begin position="18"/>
        <end position="37"/>
    </location>
</feature>
<proteinExistence type="predicted"/>
<evidence type="ECO:0000313" key="4">
    <source>
        <dbReference type="Proteomes" id="UP000612352"/>
    </source>
</evidence>
<dbReference type="PANTHER" id="PTHR47649">
    <property type="entry name" value="RIBONUCLEASE D"/>
    <property type="match status" value="1"/>
</dbReference>
<dbReference type="InterPro" id="IPR010997">
    <property type="entry name" value="HRDC-like_sf"/>
</dbReference>
<dbReference type="InterPro" id="IPR012337">
    <property type="entry name" value="RNaseH-like_sf"/>
</dbReference>
<comment type="caution">
    <text evidence="3">The sequence shown here is derived from an EMBL/GenBank/DDBJ whole genome shotgun (WGS) entry which is preliminary data.</text>
</comment>
<dbReference type="SUPFAM" id="SSF53098">
    <property type="entry name" value="Ribonuclease H-like"/>
    <property type="match status" value="1"/>
</dbReference>
<dbReference type="InterPro" id="IPR002121">
    <property type="entry name" value="HRDC_dom"/>
</dbReference>
<dbReference type="InterPro" id="IPR041605">
    <property type="entry name" value="Exo_C"/>
</dbReference>
<reference evidence="3 4" key="1">
    <citation type="submission" date="2020-12" db="EMBL/GenBank/DDBJ databases">
        <title>Brachybacterium sp. MASK1Z-5, whole genome shotgun sequence.</title>
        <authorList>
            <person name="Tuo L."/>
        </authorList>
    </citation>
    <scope>NUCLEOTIDE SEQUENCE [LARGE SCALE GENOMIC DNA]</scope>
    <source>
        <strain evidence="3 4">MASK1Z-5</strain>
    </source>
</reference>
<dbReference type="EMBL" id="JAEDAJ010000001">
    <property type="protein sequence ID" value="MBK0329806.1"/>
    <property type="molecule type" value="Genomic_DNA"/>
</dbReference>
<dbReference type="Pfam" id="PF00570">
    <property type="entry name" value="HRDC"/>
    <property type="match status" value="1"/>
</dbReference>
<dbReference type="Pfam" id="PF01612">
    <property type="entry name" value="DNA_pol_A_exo1"/>
    <property type="match status" value="1"/>
</dbReference>
<dbReference type="InterPro" id="IPR002562">
    <property type="entry name" value="3'-5'_exonuclease_dom"/>
</dbReference>
<dbReference type="SMART" id="SM00474">
    <property type="entry name" value="35EXOc"/>
    <property type="match status" value="1"/>
</dbReference>
<dbReference type="RefSeq" id="WP_200500504.1">
    <property type="nucleotide sequence ID" value="NZ_JAEDAJ010000001.1"/>
</dbReference>
<evidence type="ECO:0000256" key="1">
    <source>
        <dbReference type="SAM" id="MobiDB-lite"/>
    </source>
</evidence>
<dbReference type="SUPFAM" id="SSF47819">
    <property type="entry name" value="HRDC-like"/>
    <property type="match status" value="1"/>
</dbReference>
<dbReference type="InterPro" id="IPR036397">
    <property type="entry name" value="RNaseH_sf"/>
</dbReference>
<dbReference type="InterPro" id="IPR051086">
    <property type="entry name" value="RNase_D-like"/>
</dbReference>
<evidence type="ECO:0000259" key="2">
    <source>
        <dbReference type="SMART" id="SM00474"/>
    </source>
</evidence>
<name>A0ABS1B580_9MICO</name>
<accession>A0ABS1B580</accession>
<evidence type="ECO:0000313" key="3">
    <source>
        <dbReference type="EMBL" id="MBK0329806.1"/>
    </source>
</evidence>
<dbReference type="Proteomes" id="UP000612352">
    <property type="component" value="Unassembled WGS sequence"/>
</dbReference>
<protein>
    <submittedName>
        <fullName evidence="3">HRDC domain-containing protein</fullName>
    </submittedName>
</protein>
<gene>
    <name evidence="3" type="ORF">I8D64_00070</name>
</gene>
<dbReference type="Pfam" id="PF18305">
    <property type="entry name" value="DNA_pol_A_exoN"/>
    <property type="match status" value="1"/>
</dbReference>
<dbReference type="Gene3D" id="3.30.420.10">
    <property type="entry name" value="Ribonuclease H-like superfamily/Ribonuclease H"/>
    <property type="match status" value="1"/>
</dbReference>
<dbReference type="InterPro" id="IPR044876">
    <property type="entry name" value="HRDC_dom_sf"/>
</dbReference>
<keyword evidence="4" id="KW-1185">Reference proteome</keyword>
<dbReference type="CDD" id="cd06142">
    <property type="entry name" value="RNaseD_exo"/>
    <property type="match status" value="1"/>
</dbReference>
<dbReference type="Gene3D" id="1.10.150.80">
    <property type="entry name" value="HRDC domain"/>
    <property type="match status" value="2"/>
</dbReference>